<reference evidence="1" key="2">
    <citation type="submission" date="2019-04" db="EMBL/GenBank/DDBJ databases">
        <authorList>
            <person name="Howe K."/>
            <person name="Paulini M."/>
            <person name="Williams G."/>
        </authorList>
    </citation>
    <scope>NUCLEOTIDE SEQUENCE [LARGE SCALE GENOMIC DNA]</scope>
    <source>
        <strain evidence="1">FR3</strain>
    </source>
</reference>
<dbReference type="KEGG" id="bmy:BM_BM17350"/>
<gene>
    <name evidence="1 3" type="primary">Bm17350</name>
    <name evidence="1" type="ORF">BM_BM17350</name>
</gene>
<keyword evidence="2" id="KW-1185">Reference proteome</keyword>
<name>A0A4E9F1G4_BRUMA</name>
<dbReference type="CTD" id="6095363"/>
<organism evidence="1">
    <name type="scientific">Brugia malayi</name>
    <name type="common">Filarial nematode worm</name>
    <dbReference type="NCBI Taxonomy" id="6279"/>
    <lineage>
        <taxon>Eukaryota</taxon>
        <taxon>Metazoa</taxon>
        <taxon>Ecdysozoa</taxon>
        <taxon>Nematoda</taxon>
        <taxon>Chromadorea</taxon>
        <taxon>Rhabditida</taxon>
        <taxon>Spirurina</taxon>
        <taxon>Spiruromorpha</taxon>
        <taxon>Filarioidea</taxon>
        <taxon>Onchocercidae</taxon>
        <taxon>Brugia</taxon>
    </lineage>
</organism>
<sequence>MTELEINLNKFEMQAFIRSQDFPQSNPQTTVILLVKRNYPTAATINNCNNNDQNLSDFNKKKLKSCYANHL</sequence>
<dbReference type="EMBL" id="CAAKNF010000192">
    <property type="protein sequence ID" value="VIO90514.1"/>
    <property type="molecule type" value="Genomic_DNA"/>
</dbReference>
<dbReference type="WBParaSite" id="Bm17350.1">
    <property type="protein sequence ID" value="Bm17350.1"/>
    <property type="gene ID" value="WBGene00268493"/>
</dbReference>
<protein>
    <submittedName>
        <fullName evidence="1 3">Uncharacterized protein</fullName>
    </submittedName>
</protein>
<evidence type="ECO:0000313" key="3">
    <source>
        <dbReference type="WBParaSite" id="Bm17350.1"/>
    </source>
</evidence>
<evidence type="ECO:0000313" key="2">
    <source>
        <dbReference type="Proteomes" id="UP000006672"/>
    </source>
</evidence>
<dbReference type="Proteomes" id="UP000006672">
    <property type="component" value="Unassembled WGS sequence"/>
</dbReference>
<proteinExistence type="predicted"/>
<dbReference type="GeneID" id="6095363"/>
<accession>A0A4E9F1G4</accession>
<accession>A0A5S6PD55</accession>
<dbReference type="AlphaFoldDB" id="A0A4E9F1G4"/>
<reference evidence="3" key="3">
    <citation type="submission" date="2019-12" db="UniProtKB">
        <authorList>
            <consortium name="WormBaseParasite"/>
        </authorList>
    </citation>
    <scope>IDENTIFICATION</scope>
</reference>
<evidence type="ECO:0000313" key="1">
    <source>
        <dbReference type="EMBL" id="VIO90514.1"/>
    </source>
</evidence>
<reference evidence="2" key="1">
    <citation type="journal article" date="2007" name="Science">
        <title>Draft genome of the filarial nematode parasite Brugia malayi.</title>
        <authorList>
            <person name="Ghedin E."/>
            <person name="Wang S."/>
            <person name="Spiro D."/>
            <person name="Caler E."/>
            <person name="Zhao Q."/>
            <person name="Crabtree J."/>
            <person name="Allen J.E."/>
            <person name="Delcher A.L."/>
            <person name="Guiliano D.B."/>
            <person name="Miranda-Saavedra D."/>
            <person name="Angiuoli S.V."/>
            <person name="Creasy T."/>
            <person name="Amedeo P."/>
            <person name="Haas B."/>
            <person name="El-Sayed N.M."/>
            <person name="Wortman J.R."/>
            <person name="Feldblyum T."/>
            <person name="Tallon L."/>
            <person name="Schatz M."/>
            <person name="Shumway M."/>
            <person name="Koo H."/>
            <person name="Salzberg S.L."/>
            <person name="Schobel S."/>
            <person name="Pertea M."/>
            <person name="Pop M."/>
            <person name="White O."/>
            <person name="Barton G.J."/>
            <person name="Carlow C.K."/>
            <person name="Crawford M.J."/>
            <person name="Daub J."/>
            <person name="Dimmic M.W."/>
            <person name="Estes C.F."/>
            <person name="Foster J.M."/>
            <person name="Ganatra M."/>
            <person name="Gregory W.F."/>
            <person name="Johnson N.M."/>
            <person name="Jin J."/>
            <person name="Komuniecki R."/>
            <person name="Korf I."/>
            <person name="Kumar S."/>
            <person name="Laney S."/>
            <person name="Li B.W."/>
            <person name="Li W."/>
            <person name="Lindblom T.H."/>
            <person name="Lustigman S."/>
            <person name="Ma D."/>
            <person name="Maina C.V."/>
            <person name="Martin D.M."/>
            <person name="McCarter J.P."/>
            <person name="McReynolds L."/>
            <person name="Mitreva M."/>
            <person name="Nutman T.B."/>
            <person name="Parkinson J."/>
            <person name="Peregrin-Alvarez J.M."/>
            <person name="Poole C."/>
            <person name="Ren Q."/>
            <person name="Saunders L."/>
            <person name="Sluder A.E."/>
            <person name="Smith K."/>
            <person name="Stanke M."/>
            <person name="Unnasch T.R."/>
            <person name="Ware J."/>
            <person name="Wei A.D."/>
            <person name="Weil G."/>
            <person name="Williams D.J."/>
            <person name="Zhang Y."/>
            <person name="Williams S.A."/>
            <person name="Fraser-Liggett C."/>
            <person name="Slatko B."/>
            <person name="Blaxter M.L."/>
            <person name="Scott A.L."/>
        </authorList>
    </citation>
    <scope>NUCLEOTIDE SEQUENCE</scope>
    <source>
        <strain evidence="2">FR3</strain>
    </source>
</reference>
<dbReference type="RefSeq" id="XP_001891913.2">
    <property type="nucleotide sequence ID" value="XM_001891878.2"/>
</dbReference>